<organism evidence="1 2">
    <name type="scientific">Vibrio atlanticus</name>
    <dbReference type="NCBI Taxonomy" id="693153"/>
    <lineage>
        <taxon>Bacteria</taxon>
        <taxon>Pseudomonadati</taxon>
        <taxon>Pseudomonadota</taxon>
        <taxon>Gammaproteobacteria</taxon>
        <taxon>Vibrionales</taxon>
        <taxon>Vibrionaceae</taxon>
        <taxon>Vibrio</taxon>
    </lineage>
</organism>
<sequence>MSDFDFVGGGALVASKQLALNTLSLGNRIARRDLQNIYDGIELFRVSKRKIAGTKKPHLSGFST</sequence>
<proteinExistence type="predicted"/>
<dbReference type="EMBL" id="JBGOOL010000041">
    <property type="protein sequence ID" value="MEZ8054432.1"/>
    <property type="molecule type" value="Genomic_DNA"/>
</dbReference>
<name>A0ABV4KQ13_9VIBR</name>
<evidence type="ECO:0000313" key="1">
    <source>
        <dbReference type="EMBL" id="MEZ8054432.1"/>
    </source>
</evidence>
<protein>
    <submittedName>
        <fullName evidence="1">Uncharacterized protein</fullName>
    </submittedName>
</protein>
<gene>
    <name evidence="1" type="ORF">ACED57_14915</name>
</gene>
<keyword evidence="2" id="KW-1185">Reference proteome</keyword>
<dbReference type="RefSeq" id="WP_371708049.1">
    <property type="nucleotide sequence ID" value="NZ_JBFRME010000053.1"/>
</dbReference>
<comment type="caution">
    <text evidence="1">The sequence shown here is derived from an EMBL/GenBank/DDBJ whole genome shotgun (WGS) entry which is preliminary data.</text>
</comment>
<dbReference type="Proteomes" id="UP001569175">
    <property type="component" value="Unassembled WGS sequence"/>
</dbReference>
<evidence type="ECO:0000313" key="2">
    <source>
        <dbReference type="Proteomes" id="UP001569175"/>
    </source>
</evidence>
<accession>A0ABV4KQ13</accession>
<reference evidence="1 2" key="1">
    <citation type="submission" date="2024-06" db="EMBL/GenBank/DDBJ databases">
        <authorList>
            <person name="Steensen K."/>
            <person name="Seneca J."/>
            <person name="Bartlau N."/>
            <person name="Yu A.X."/>
            <person name="Polz M.F."/>
        </authorList>
    </citation>
    <scope>NUCLEOTIDE SEQUENCE [LARGE SCALE GENOMIC DNA]</scope>
    <source>
        <strain evidence="1 2">1F9</strain>
    </source>
</reference>